<feature type="transmembrane region" description="Helical" evidence="4">
    <location>
        <begin position="246"/>
        <end position="265"/>
    </location>
</feature>
<feature type="transmembrane region" description="Helical" evidence="4">
    <location>
        <begin position="54"/>
        <end position="74"/>
    </location>
</feature>
<accession>A0A553P4Z9</accession>
<evidence type="ECO:0008006" key="7">
    <source>
        <dbReference type="Google" id="ProtNLM"/>
    </source>
</evidence>
<dbReference type="Gene3D" id="1.20.1250.20">
    <property type="entry name" value="MFS general substrate transporter like domains"/>
    <property type="match status" value="1"/>
</dbReference>
<evidence type="ECO:0000256" key="2">
    <source>
        <dbReference type="ARBA" id="ARBA00022989"/>
    </source>
</evidence>
<keyword evidence="1 4" id="KW-0812">Transmembrane</keyword>
<dbReference type="SUPFAM" id="SSF103473">
    <property type="entry name" value="MFS general substrate transporter"/>
    <property type="match status" value="1"/>
</dbReference>
<evidence type="ECO:0000256" key="1">
    <source>
        <dbReference type="ARBA" id="ARBA00022692"/>
    </source>
</evidence>
<dbReference type="OMA" id="YINIFNI"/>
<proteinExistence type="predicted"/>
<keyword evidence="2 4" id="KW-1133">Transmembrane helix</keyword>
<dbReference type="InterPro" id="IPR036259">
    <property type="entry name" value="MFS_trans_sf"/>
</dbReference>
<feature type="transmembrane region" description="Helical" evidence="4">
    <location>
        <begin position="107"/>
        <end position="127"/>
    </location>
</feature>
<name>A0A553P4Z9_TIGCA</name>
<feature type="transmembrane region" description="Helical" evidence="4">
    <location>
        <begin position="80"/>
        <end position="100"/>
    </location>
</feature>
<evidence type="ECO:0000313" key="5">
    <source>
        <dbReference type="EMBL" id="TRY72763.1"/>
    </source>
</evidence>
<feature type="transmembrane region" description="Helical" evidence="4">
    <location>
        <begin position="272"/>
        <end position="290"/>
    </location>
</feature>
<feature type="transmembrane region" description="Helical" evidence="4">
    <location>
        <begin position="332"/>
        <end position="353"/>
    </location>
</feature>
<keyword evidence="3 4" id="KW-0472">Membrane</keyword>
<feature type="transmembrane region" description="Helical" evidence="4">
    <location>
        <begin position="302"/>
        <end position="320"/>
    </location>
</feature>
<sequence length="395" mass="43664">MKPNCQIRGITLRWMLQILFNSSMLSVGLCLCIRGPALLRMQFKYETSIESMSYMFLVTSIGGIFGVATWTMLLEAFPSQRLFIFGINVILFGVSTASIPRSEHLESLLIVCSWNGFHLSAITAGFIAPMFSKPFIGESVIPSPMHVLFGLACLPNLIIGSLLIVYAFLFRAHFAATNSVDIPIPIPKQSNNHKNTHTVESNYIIALMFMFFLIHILVEASIFNYLSTVGVKSELHLSEREGADVLAVFMGGFSAVRALVIPLAFMVNPHRILVFNLTMYLIGSILLANFAESSAWMMKIGYGLSGLGMGCMYANAWVWMESYVNVKYRVGSLLHLAIVFSSMMSPLVIGSLVESMPMILIYVQMGVAVTSCGIFSVGTILGARIKQKSRIPQIY</sequence>
<evidence type="ECO:0000313" key="6">
    <source>
        <dbReference type="Proteomes" id="UP000318571"/>
    </source>
</evidence>
<dbReference type="Proteomes" id="UP000318571">
    <property type="component" value="Chromosome 7"/>
</dbReference>
<protein>
    <recommendedName>
        <fullName evidence="7">Major facilitator superfamily (MFS) profile domain-containing protein</fullName>
    </recommendedName>
</protein>
<evidence type="ECO:0000256" key="4">
    <source>
        <dbReference type="SAM" id="Phobius"/>
    </source>
</evidence>
<feature type="transmembrane region" description="Helical" evidence="4">
    <location>
        <begin position="359"/>
        <end position="383"/>
    </location>
</feature>
<reference evidence="5 6" key="1">
    <citation type="journal article" date="2018" name="Nat. Ecol. Evol.">
        <title>Genomic signatures of mitonuclear coevolution across populations of Tigriopus californicus.</title>
        <authorList>
            <person name="Barreto F.S."/>
            <person name="Watson E.T."/>
            <person name="Lima T.G."/>
            <person name="Willett C.S."/>
            <person name="Edmands S."/>
            <person name="Li W."/>
            <person name="Burton R.S."/>
        </authorList>
    </citation>
    <scope>NUCLEOTIDE SEQUENCE [LARGE SCALE GENOMIC DNA]</scope>
    <source>
        <strain evidence="5 6">San Diego</strain>
    </source>
</reference>
<dbReference type="PANTHER" id="PTHR23121">
    <property type="entry name" value="SODIUM-DEPENDENT GLUCOSE TRANSPORTER 1"/>
    <property type="match status" value="1"/>
</dbReference>
<feature type="transmembrane region" description="Helical" evidence="4">
    <location>
        <begin position="147"/>
        <end position="169"/>
    </location>
</feature>
<dbReference type="PANTHER" id="PTHR23121:SF9">
    <property type="entry name" value="SODIUM-DEPENDENT GLUCOSE TRANSPORTER 1"/>
    <property type="match status" value="1"/>
</dbReference>
<gene>
    <name evidence="5" type="ORF">TCAL_16204</name>
</gene>
<feature type="transmembrane region" description="Helical" evidence="4">
    <location>
        <begin position="12"/>
        <end position="33"/>
    </location>
</feature>
<dbReference type="EMBL" id="VCGU01000008">
    <property type="protein sequence ID" value="TRY72763.1"/>
    <property type="molecule type" value="Genomic_DNA"/>
</dbReference>
<dbReference type="AlphaFoldDB" id="A0A553P4Z9"/>
<keyword evidence="6" id="KW-1185">Reference proteome</keyword>
<organism evidence="5 6">
    <name type="scientific">Tigriopus californicus</name>
    <name type="common">Marine copepod</name>
    <dbReference type="NCBI Taxonomy" id="6832"/>
    <lineage>
        <taxon>Eukaryota</taxon>
        <taxon>Metazoa</taxon>
        <taxon>Ecdysozoa</taxon>
        <taxon>Arthropoda</taxon>
        <taxon>Crustacea</taxon>
        <taxon>Multicrustacea</taxon>
        <taxon>Hexanauplia</taxon>
        <taxon>Copepoda</taxon>
        <taxon>Harpacticoida</taxon>
        <taxon>Harpacticidae</taxon>
        <taxon>Tigriopus</taxon>
    </lineage>
</organism>
<comment type="caution">
    <text evidence="5">The sequence shown here is derived from an EMBL/GenBank/DDBJ whole genome shotgun (WGS) entry which is preliminary data.</text>
</comment>
<evidence type="ECO:0000256" key="3">
    <source>
        <dbReference type="ARBA" id="ARBA00023136"/>
    </source>
</evidence>
<feature type="transmembrane region" description="Helical" evidence="4">
    <location>
        <begin position="203"/>
        <end position="226"/>
    </location>
</feature>